<dbReference type="InterPro" id="IPR000119">
    <property type="entry name" value="Hist_DNA-bd"/>
</dbReference>
<dbReference type="Pfam" id="PF00216">
    <property type="entry name" value="Bac_DNA_binding"/>
    <property type="match status" value="1"/>
</dbReference>
<dbReference type="PANTHER" id="PTHR33175">
    <property type="entry name" value="DNA-BINDING PROTEIN HU"/>
    <property type="match status" value="1"/>
</dbReference>
<sequence>MTKAKFIELVQNSGEFSSKAEAQNALKAVTDSIIEVLKNKDSISLIGFGTFSTVEVKEKSGIVPGSKKTYTKPAHIAPKFKISQGLKDIVAQANQK</sequence>
<dbReference type="PANTHER" id="PTHR33175:SF3">
    <property type="entry name" value="DNA-BINDING PROTEIN HU-BETA"/>
    <property type="match status" value="1"/>
</dbReference>
<dbReference type="AlphaFoldDB" id="A0A1W1EJ60"/>
<dbReference type="InterPro" id="IPR010992">
    <property type="entry name" value="IHF-like_DNA-bd_dom_sf"/>
</dbReference>
<evidence type="ECO:0000313" key="2">
    <source>
        <dbReference type="EMBL" id="SHO80894.1"/>
    </source>
</evidence>
<gene>
    <name evidence="2" type="ORF">MNB_SV-15-544</name>
</gene>
<accession>A0A1W1EJ60</accession>
<dbReference type="GO" id="GO:0003677">
    <property type="term" value="F:DNA binding"/>
    <property type="evidence" value="ECO:0007669"/>
    <property type="project" value="UniProtKB-KW"/>
</dbReference>
<dbReference type="Gene3D" id="4.10.520.10">
    <property type="entry name" value="IHF-like DNA-binding proteins"/>
    <property type="match status" value="1"/>
</dbReference>
<organism evidence="2">
    <name type="scientific">hydrothermal vent metagenome</name>
    <dbReference type="NCBI Taxonomy" id="652676"/>
    <lineage>
        <taxon>unclassified sequences</taxon>
        <taxon>metagenomes</taxon>
        <taxon>ecological metagenomes</taxon>
    </lineage>
</organism>
<protein>
    <submittedName>
        <fullName evidence="2">DNA-binding protein HU ## epsilon-proteobacterial type</fullName>
    </submittedName>
</protein>
<dbReference type="SUPFAM" id="SSF47729">
    <property type="entry name" value="IHF-like DNA-binding proteins"/>
    <property type="match status" value="1"/>
</dbReference>
<name>A0A1W1EJ60_9ZZZZ</name>
<reference evidence="2" key="1">
    <citation type="submission" date="2016-10" db="EMBL/GenBank/DDBJ databases">
        <authorList>
            <person name="de Groot N.N."/>
        </authorList>
    </citation>
    <scope>NUCLEOTIDE SEQUENCE</scope>
</reference>
<evidence type="ECO:0000256" key="1">
    <source>
        <dbReference type="ARBA" id="ARBA00023125"/>
    </source>
</evidence>
<proteinExistence type="predicted"/>
<dbReference type="SMART" id="SM00411">
    <property type="entry name" value="BHL"/>
    <property type="match status" value="1"/>
</dbReference>
<dbReference type="GO" id="GO:0005829">
    <property type="term" value="C:cytosol"/>
    <property type="evidence" value="ECO:0007669"/>
    <property type="project" value="TreeGrafter"/>
</dbReference>
<dbReference type="EMBL" id="FRYL01000021">
    <property type="protein sequence ID" value="SHO80894.1"/>
    <property type="molecule type" value="Genomic_DNA"/>
</dbReference>
<dbReference type="GO" id="GO:0030527">
    <property type="term" value="F:structural constituent of chromatin"/>
    <property type="evidence" value="ECO:0007669"/>
    <property type="project" value="InterPro"/>
</dbReference>
<keyword evidence="1 2" id="KW-0238">DNA-binding</keyword>